<evidence type="ECO:0000256" key="1">
    <source>
        <dbReference type="SAM" id="Phobius"/>
    </source>
</evidence>
<dbReference type="OrthoDB" id="3546297at2759"/>
<reference evidence="5" key="1">
    <citation type="submission" date="2010-07" db="EMBL/GenBank/DDBJ databases">
        <title>The genome sequence of Gaeumannomyces graminis var. tritici strain R3-111a-1.</title>
        <authorList>
            <consortium name="The Broad Institute Genome Sequencing Platform"/>
            <person name="Ma L.-J."/>
            <person name="Dead R."/>
            <person name="Young S."/>
            <person name="Zeng Q."/>
            <person name="Koehrsen M."/>
            <person name="Alvarado L."/>
            <person name="Berlin A."/>
            <person name="Chapman S.B."/>
            <person name="Chen Z."/>
            <person name="Freedman E."/>
            <person name="Gellesch M."/>
            <person name="Goldberg J."/>
            <person name="Griggs A."/>
            <person name="Gujja S."/>
            <person name="Heilman E.R."/>
            <person name="Heiman D."/>
            <person name="Hepburn T."/>
            <person name="Howarth C."/>
            <person name="Jen D."/>
            <person name="Larson L."/>
            <person name="Mehta T."/>
            <person name="Neiman D."/>
            <person name="Pearson M."/>
            <person name="Roberts A."/>
            <person name="Saif S."/>
            <person name="Shea T."/>
            <person name="Shenoy N."/>
            <person name="Sisk P."/>
            <person name="Stolte C."/>
            <person name="Sykes S."/>
            <person name="Walk T."/>
            <person name="White J."/>
            <person name="Yandava C."/>
            <person name="Haas B."/>
            <person name="Nusbaum C."/>
            <person name="Birren B."/>
        </authorList>
    </citation>
    <scope>NUCLEOTIDE SEQUENCE [LARGE SCALE GENOMIC DNA]</scope>
    <source>
        <strain evidence="5">R3-111a-1</strain>
    </source>
</reference>
<dbReference type="EnsemblFungi" id="EJT73740">
    <property type="protein sequence ID" value="EJT73740"/>
    <property type="gene ID" value="GGTG_07596"/>
</dbReference>
<evidence type="ECO:0000259" key="2">
    <source>
        <dbReference type="Pfam" id="PF20237"/>
    </source>
</evidence>
<dbReference type="GeneID" id="20348054"/>
<gene>
    <name evidence="4" type="primary">20348054</name>
    <name evidence="3" type="ORF">GGTG_07596</name>
</gene>
<evidence type="ECO:0000313" key="4">
    <source>
        <dbReference type="EnsemblFungi" id="EJT73740"/>
    </source>
</evidence>
<dbReference type="InterPro" id="IPR046529">
    <property type="entry name" value="DUF6594"/>
</dbReference>
<evidence type="ECO:0000313" key="5">
    <source>
        <dbReference type="Proteomes" id="UP000006039"/>
    </source>
</evidence>
<accession>J3P248</accession>
<dbReference type="Proteomes" id="UP000006039">
    <property type="component" value="Unassembled WGS sequence"/>
</dbReference>
<evidence type="ECO:0000313" key="3">
    <source>
        <dbReference type="EMBL" id="EJT73740.1"/>
    </source>
</evidence>
<feature type="transmembrane region" description="Helical" evidence="1">
    <location>
        <begin position="216"/>
        <end position="240"/>
    </location>
</feature>
<dbReference type="HOGENOM" id="CLU_953455_0_0_1"/>
<keyword evidence="1" id="KW-0812">Transmembrane</keyword>
<dbReference type="Pfam" id="PF20237">
    <property type="entry name" value="DUF6594"/>
    <property type="match status" value="1"/>
</dbReference>
<dbReference type="eggNOG" id="ENOG502SIXV">
    <property type="taxonomic scope" value="Eukaryota"/>
</dbReference>
<name>J3P248_GAET3</name>
<protein>
    <recommendedName>
        <fullName evidence="2">DUF6594 domain-containing protein</fullName>
    </recommendedName>
</protein>
<sequence>MSEGPGSPGSGAQSNRAGLFRKIWPVATNDSNLTLHGFRRFKTSHLLNLRFLEEEIAELDHRLYQAGLSLQIEPSVTDRLGLKHCKRDAQVPDPAEVISQETVEALRNLLKQYDDALIAFNQIMSMETFSLIDDEKQASLRTDLTLKEVYKTRLLRADLPPRSRTDPFQRQFHKILRAFRYRQISGRAERNPEGREPLGHPGGTWGQQNTALIAGVLGRVATTVVVAVFLVAPMVALVLVEDRVRQLVISCVFILAFSFLVALTLQISNFEMMAISAAYAAVLSTFMS</sequence>
<keyword evidence="1" id="KW-1133">Transmembrane helix</keyword>
<dbReference type="PANTHER" id="PTHR34502">
    <property type="entry name" value="DUF6594 DOMAIN-CONTAINING PROTEIN-RELATED"/>
    <property type="match status" value="1"/>
</dbReference>
<reference evidence="4" key="5">
    <citation type="submission" date="2018-04" db="UniProtKB">
        <authorList>
            <consortium name="EnsemblFungi"/>
        </authorList>
    </citation>
    <scope>IDENTIFICATION</scope>
    <source>
        <strain evidence="4">R3-111a-1</strain>
    </source>
</reference>
<feature type="transmembrane region" description="Helical" evidence="1">
    <location>
        <begin position="247"/>
        <end position="264"/>
    </location>
</feature>
<dbReference type="PANTHER" id="PTHR34502:SF5">
    <property type="entry name" value="DUF6594 DOMAIN-CONTAINING PROTEIN"/>
    <property type="match status" value="1"/>
</dbReference>
<feature type="domain" description="DUF6594" evidence="2">
    <location>
        <begin position="32"/>
        <end position="283"/>
    </location>
</feature>
<proteinExistence type="predicted"/>
<keyword evidence="5" id="KW-1185">Reference proteome</keyword>
<dbReference type="RefSeq" id="XP_009223684.1">
    <property type="nucleotide sequence ID" value="XM_009225420.1"/>
</dbReference>
<dbReference type="EMBL" id="GL385398">
    <property type="protein sequence ID" value="EJT73740.1"/>
    <property type="molecule type" value="Genomic_DNA"/>
</dbReference>
<organism evidence="3">
    <name type="scientific">Gaeumannomyces tritici (strain R3-111a-1)</name>
    <name type="common">Wheat and barley take-all root rot fungus</name>
    <name type="synonym">Gaeumannomyces graminis var. tritici</name>
    <dbReference type="NCBI Taxonomy" id="644352"/>
    <lineage>
        <taxon>Eukaryota</taxon>
        <taxon>Fungi</taxon>
        <taxon>Dikarya</taxon>
        <taxon>Ascomycota</taxon>
        <taxon>Pezizomycotina</taxon>
        <taxon>Sordariomycetes</taxon>
        <taxon>Sordariomycetidae</taxon>
        <taxon>Magnaporthales</taxon>
        <taxon>Magnaporthaceae</taxon>
        <taxon>Gaeumannomyces</taxon>
    </lineage>
</organism>
<reference evidence="4" key="4">
    <citation type="journal article" date="2015" name="G3 (Bethesda)">
        <title>Genome sequences of three phytopathogenic species of the Magnaporthaceae family of fungi.</title>
        <authorList>
            <person name="Okagaki L.H."/>
            <person name="Nunes C.C."/>
            <person name="Sailsbery J."/>
            <person name="Clay B."/>
            <person name="Brown D."/>
            <person name="John T."/>
            <person name="Oh Y."/>
            <person name="Young N."/>
            <person name="Fitzgerald M."/>
            <person name="Haas B.J."/>
            <person name="Zeng Q."/>
            <person name="Young S."/>
            <person name="Adiconis X."/>
            <person name="Fan L."/>
            <person name="Levin J.Z."/>
            <person name="Mitchell T.K."/>
            <person name="Okubara P.A."/>
            <person name="Farman M.L."/>
            <person name="Kohn L.M."/>
            <person name="Birren B."/>
            <person name="Ma L.-J."/>
            <person name="Dean R.A."/>
        </authorList>
    </citation>
    <scope>NUCLEOTIDE SEQUENCE</scope>
    <source>
        <strain evidence="4">R3-111a-1</strain>
    </source>
</reference>
<keyword evidence="1" id="KW-0472">Membrane</keyword>
<dbReference type="AlphaFoldDB" id="J3P248"/>
<dbReference type="VEuPathDB" id="FungiDB:GGTG_07596"/>
<reference evidence="3" key="3">
    <citation type="submission" date="2010-09" db="EMBL/GenBank/DDBJ databases">
        <title>Annotation of Gaeumannomyces graminis var. tritici R3-111a-1.</title>
        <authorList>
            <consortium name="The Broad Institute Genome Sequencing Platform"/>
            <person name="Ma L.-J."/>
            <person name="Dead R."/>
            <person name="Young S.K."/>
            <person name="Zeng Q."/>
            <person name="Gargeya S."/>
            <person name="Fitzgerald M."/>
            <person name="Haas B."/>
            <person name="Abouelleil A."/>
            <person name="Alvarado L."/>
            <person name="Arachchi H.M."/>
            <person name="Berlin A."/>
            <person name="Brown A."/>
            <person name="Chapman S.B."/>
            <person name="Chen Z."/>
            <person name="Dunbar C."/>
            <person name="Freedman E."/>
            <person name="Gearin G."/>
            <person name="Gellesch M."/>
            <person name="Goldberg J."/>
            <person name="Griggs A."/>
            <person name="Gujja S."/>
            <person name="Heiman D."/>
            <person name="Howarth C."/>
            <person name="Larson L."/>
            <person name="Lui A."/>
            <person name="MacDonald P.J.P."/>
            <person name="Mehta T."/>
            <person name="Montmayeur A."/>
            <person name="Murphy C."/>
            <person name="Neiman D."/>
            <person name="Pearson M."/>
            <person name="Priest M."/>
            <person name="Roberts A."/>
            <person name="Saif S."/>
            <person name="Shea T."/>
            <person name="Shenoy N."/>
            <person name="Sisk P."/>
            <person name="Stolte C."/>
            <person name="Sykes S."/>
            <person name="Yandava C."/>
            <person name="Wortman J."/>
            <person name="Nusbaum C."/>
            <person name="Birren B."/>
        </authorList>
    </citation>
    <scope>NUCLEOTIDE SEQUENCE</scope>
    <source>
        <strain evidence="3">R3-111a-1</strain>
    </source>
</reference>
<reference evidence="3" key="2">
    <citation type="submission" date="2010-07" db="EMBL/GenBank/DDBJ databases">
        <authorList>
            <consortium name="The Broad Institute Genome Sequencing Platform"/>
            <consortium name="Broad Institute Genome Sequencing Center for Infectious Disease"/>
            <person name="Ma L.-J."/>
            <person name="Dead R."/>
            <person name="Young S."/>
            <person name="Zeng Q."/>
            <person name="Koehrsen M."/>
            <person name="Alvarado L."/>
            <person name="Berlin A."/>
            <person name="Chapman S.B."/>
            <person name="Chen Z."/>
            <person name="Freedman E."/>
            <person name="Gellesch M."/>
            <person name="Goldberg J."/>
            <person name="Griggs A."/>
            <person name="Gujja S."/>
            <person name="Heilman E.R."/>
            <person name="Heiman D."/>
            <person name="Hepburn T."/>
            <person name="Howarth C."/>
            <person name="Jen D."/>
            <person name="Larson L."/>
            <person name="Mehta T."/>
            <person name="Neiman D."/>
            <person name="Pearson M."/>
            <person name="Roberts A."/>
            <person name="Saif S."/>
            <person name="Shea T."/>
            <person name="Shenoy N."/>
            <person name="Sisk P."/>
            <person name="Stolte C."/>
            <person name="Sykes S."/>
            <person name="Walk T."/>
            <person name="White J."/>
            <person name="Yandava C."/>
            <person name="Haas B."/>
            <person name="Nusbaum C."/>
            <person name="Birren B."/>
        </authorList>
    </citation>
    <scope>NUCLEOTIDE SEQUENCE</scope>
    <source>
        <strain evidence="3">R3-111a-1</strain>
    </source>
</reference>